<sequence>MVLKPLNSLNFHLRHSQCCPSSDAFEKTLHILVRMRYFDKAWELMEEIQQKHPSLLTLKSMSIMLSKIAKFQSFEDTLKAFERMEEDIFAGEEIWYRRVQCTP</sequence>
<reference evidence="1 2" key="1">
    <citation type="journal article" date="2024" name="Plant J.">
        <title>Genome sequences and population genomics reveal climatic adaptation and genomic divergence between two closely related sweetgum species.</title>
        <authorList>
            <person name="Xu W.Q."/>
            <person name="Ren C.Q."/>
            <person name="Zhang X.Y."/>
            <person name="Comes H.P."/>
            <person name="Liu X.H."/>
            <person name="Li Y.G."/>
            <person name="Kettle C.J."/>
            <person name="Jalonen R."/>
            <person name="Gaisberger H."/>
            <person name="Ma Y.Z."/>
            <person name="Qiu Y.X."/>
        </authorList>
    </citation>
    <scope>NUCLEOTIDE SEQUENCE [LARGE SCALE GENOMIC DNA]</scope>
    <source>
        <strain evidence="1">Hangzhou</strain>
    </source>
</reference>
<evidence type="ECO:0008006" key="3">
    <source>
        <dbReference type="Google" id="ProtNLM"/>
    </source>
</evidence>
<organism evidence="1 2">
    <name type="scientific">Liquidambar formosana</name>
    <name type="common">Formosan gum</name>
    <dbReference type="NCBI Taxonomy" id="63359"/>
    <lineage>
        <taxon>Eukaryota</taxon>
        <taxon>Viridiplantae</taxon>
        <taxon>Streptophyta</taxon>
        <taxon>Embryophyta</taxon>
        <taxon>Tracheophyta</taxon>
        <taxon>Spermatophyta</taxon>
        <taxon>Magnoliopsida</taxon>
        <taxon>eudicotyledons</taxon>
        <taxon>Gunneridae</taxon>
        <taxon>Pentapetalae</taxon>
        <taxon>Saxifragales</taxon>
        <taxon>Altingiaceae</taxon>
        <taxon>Liquidambar</taxon>
    </lineage>
</organism>
<comment type="caution">
    <text evidence="1">The sequence shown here is derived from an EMBL/GenBank/DDBJ whole genome shotgun (WGS) entry which is preliminary data.</text>
</comment>
<protein>
    <recommendedName>
        <fullName evidence="3">Pentatricopeptide repeat-containing protein</fullName>
    </recommendedName>
</protein>
<evidence type="ECO:0000313" key="2">
    <source>
        <dbReference type="Proteomes" id="UP001415857"/>
    </source>
</evidence>
<name>A0AAP0ND75_LIQFO</name>
<dbReference type="AlphaFoldDB" id="A0AAP0ND75"/>
<gene>
    <name evidence="1" type="ORF">L1049_000893</name>
</gene>
<evidence type="ECO:0000313" key="1">
    <source>
        <dbReference type="EMBL" id="KAK9269124.1"/>
    </source>
</evidence>
<keyword evidence="2" id="KW-1185">Reference proteome</keyword>
<accession>A0AAP0ND75</accession>
<dbReference type="InterPro" id="IPR011990">
    <property type="entry name" value="TPR-like_helical_dom_sf"/>
</dbReference>
<dbReference type="EMBL" id="JBBPBK010000015">
    <property type="protein sequence ID" value="KAK9269124.1"/>
    <property type="molecule type" value="Genomic_DNA"/>
</dbReference>
<dbReference type="Gene3D" id="1.25.40.10">
    <property type="entry name" value="Tetratricopeptide repeat domain"/>
    <property type="match status" value="1"/>
</dbReference>
<proteinExistence type="predicted"/>
<dbReference type="Proteomes" id="UP001415857">
    <property type="component" value="Unassembled WGS sequence"/>
</dbReference>